<dbReference type="Proteomes" id="UP001060215">
    <property type="component" value="Chromosome 1"/>
</dbReference>
<reference evidence="1 2" key="1">
    <citation type="journal article" date="2022" name="Plant J.">
        <title>Chromosome-level genome of Camellia lanceoleosa provides a valuable resource for understanding genome evolution and self-incompatibility.</title>
        <authorList>
            <person name="Gong W."/>
            <person name="Xiao S."/>
            <person name="Wang L."/>
            <person name="Liao Z."/>
            <person name="Chang Y."/>
            <person name="Mo W."/>
            <person name="Hu G."/>
            <person name="Li W."/>
            <person name="Zhao G."/>
            <person name="Zhu H."/>
            <person name="Hu X."/>
            <person name="Ji K."/>
            <person name="Xiang X."/>
            <person name="Song Q."/>
            <person name="Yuan D."/>
            <person name="Jin S."/>
            <person name="Zhang L."/>
        </authorList>
    </citation>
    <scope>NUCLEOTIDE SEQUENCE [LARGE SCALE GENOMIC DNA]</scope>
    <source>
        <strain evidence="1">SQ_2022a</strain>
    </source>
</reference>
<sequence length="716" mass="81959">MAKVTPGSMQELIKSDRSMFMGSDDSVLMKQIQATHAPDGHEINVRLIFQIVEDILTRSGMHALSSVTSMDVEAHVEQMDDKGRQYSLESVLRIIDRLTSEIQFKCIGGTDVHQVTVSLFNMLSSYSWDAKLVLTLSAFALYYGHFWLLLQIHTSNPLAKSMAMLKQLPLIIEHFGSGPLKSRFDALSNLITAMLDLSRCIVALTELPSSYVTQDAPALSAATATIPIAVYWTVRGMLACATQITCLACFGHEYAASTTEAWELSTLAHKINSIHDHLKKQLDLCYKLIEEKKNVEAYEALLHIFEMVHIDNMKVLRMLICPKDDLQPLFDGSTKRRDNLEALRRKNVLLLISSLDISPDEVSILEQIYNDSRQHGTRLDNLFEMVWIPIVNQSVQWTEPMQSQFESMQSTMTWYTVYHPSLIDRLVIRFIKEKWHFKNKPILVVLDPQGKVVSPNAIHMMWIWGSNAFPFTSLREEALWKEETWKVELLVNGIDQTILNWIREGRYIFLYGGDDIEWIRRFTTMANSVAQDAHIPLEMVYVGKSSKREQVRRAIQAVNTGQMGTAWQEPMIWFFWTRLESMLFSKIELGKADDYDPMMQEIKKLLSYDKSGGGWAVFCKGSEVVVNGHGTTVLPTLVEYTDIWKQNVVTIGFDKSFRDHHERLHGIEHPCCRFEFPSMVGRIPESMKCPDCLRSMEKHVTFICCHDENPATNILD</sequence>
<organism evidence="1 2">
    <name type="scientific">Camellia lanceoleosa</name>
    <dbReference type="NCBI Taxonomy" id="1840588"/>
    <lineage>
        <taxon>Eukaryota</taxon>
        <taxon>Viridiplantae</taxon>
        <taxon>Streptophyta</taxon>
        <taxon>Embryophyta</taxon>
        <taxon>Tracheophyta</taxon>
        <taxon>Spermatophyta</taxon>
        <taxon>Magnoliopsida</taxon>
        <taxon>eudicotyledons</taxon>
        <taxon>Gunneridae</taxon>
        <taxon>Pentapetalae</taxon>
        <taxon>asterids</taxon>
        <taxon>Ericales</taxon>
        <taxon>Theaceae</taxon>
        <taxon>Camellia</taxon>
    </lineage>
</organism>
<evidence type="ECO:0000313" key="2">
    <source>
        <dbReference type="Proteomes" id="UP001060215"/>
    </source>
</evidence>
<keyword evidence="2" id="KW-1185">Reference proteome</keyword>
<gene>
    <name evidence="1" type="ORF">LOK49_LG01G04110</name>
</gene>
<protein>
    <submittedName>
        <fullName evidence="1">Protein SIEVE ELEMENT OCCLUSION B</fullName>
    </submittedName>
</protein>
<dbReference type="EMBL" id="CM045758">
    <property type="protein sequence ID" value="KAI8031472.1"/>
    <property type="molecule type" value="Genomic_DNA"/>
</dbReference>
<comment type="caution">
    <text evidence="1">The sequence shown here is derived from an EMBL/GenBank/DDBJ whole genome shotgun (WGS) entry which is preliminary data.</text>
</comment>
<evidence type="ECO:0000313" key="1">
    <source>
        <dbReference type="EMBL" id="KAI8031472.1"/>
    </source>
</evidence>
<proteinExistence type="predicted"/>
<name>A0ACC0IZV9_9ERIC</name>
<accession>A0ACC0IZV9</accession>